<dbReference type="STRING" id="1126212.K2QH98"/>
<feature type="transmembrane region" description="Helical" evidence="6">
    <location>
        <begin position="347"/>
        <end position="366"/>
    </location>
</feature>
<dbReference type="VEuPathDB" id="FungiDB:MPH_13891"/>
<feature type="transmembrane region" description="Helical" evidence="6">
    <location>
        <begin position="64"/>
        <end position="88"/>
    </location>
</feature>
<feature type="domain" description="G-protein coupled receptors family 2 profile 2" evidence="7">
    <location>
        <begin position="60"/>
        <end position="372"/>
    </location>
</feature>
<feature type="transmembrane region" description="Helical" evidence="6">
    <location>
        <begin position="180"/>
        <end position="207"/>
    </location>
</feature>
<dbReference type="EMBL" id="AHHD01000771">
    <property type="protein sequence ID" value="EKG09126.1"/>
    <property type="molecule type" value="Genomic_DNA"/>
</dbReference>
<dbReference type="GO" id="GO:0004888">
    <property type="term" value="F:transmembrane signaling receptor activity"/>
    <property type="evidence" value="ECO:0007669"/>
    <property type="project" value="InterPro"/>
</dbReference>
<feature type="transmembrane region" description="Helical" evidence="6">
    <location>
        <begin position="100"/>
        <end position="119"/>
    </location>
</feature>
<sequence>MAGNRLEKELCPEPLLDASQAGRGGGYLSGRVCVPVVDSISSLSCCLPCPATDWIYSDSFRKQYKAAECLCVVGSLLCLFLLLSWLFLPKKDSKRDHLNVCLVTGILSLALGFVLPLTTRPDECFDAITPNDMSASLSCAWSGMLIVFGGLTVATWVFLRSLSLHLLVCWNIHVGRRFFVATQGIGWSVVIVLSGVTLGVTGVSIRFGDACHVNTNGSVPSFWGPLLVMSGLSAVLQLATFAFGLNLYILQRARLSAEKYEESTSTRLRQIWNLVRLQWRAIAAVVLILIDVIFFCSVFLRIGSNEKQAHHHVEEVYTWLTCLTSHPTDRSVCLVRAQNLFIDQDTVAALLFLLAASGIQCFLVFVQQPLVYGWLKLARRVLGCERRSASHAELGDSLGTTEVFSAAYGVVARPKTVEVRKYDKRSKVVNAEHGKAGQAINEEARGGASSGR</sequence>
<protein>
    <submittedName>
        <fullName evidence="8">GPCR family 2-like protein</fullName>
    </submittedName>
</protein>
<evidence type="ECO:0000259" key="7">
    <source>
        <dbReference type="PROSITE" id="PS50261"/>
    </source>
</evidence>
<evidence type="ECO:0000256" key="6">
    <source>
        <dbReference type="SAM" id="Phobius"/>
    </source>
</evidence>
<dbReference type="eggNOG" id="ENOG502RY0W">
    <property type="taxonomic scope" value="Eukaryota"/>
</dbReference>
<evidence type="ECO:0000256" key="1">
    <source>
        <dbReference type="ARBA" id="ARBA00004141"/>
    </source>
</evidence>
<dbReference type="InterPro" id="IPR017981">
    <property type="entry name" value="GPCR_2-like_7TM"/>
</dbReference>
<feature type="transmembrane region" description="Helical" evidence="6">
    <location>
        <begin position="227"/>
        <end position="250"/>
    </location>
</feature>
<evidence type="ECO:0000313" key="9">
    <source>
        <dbReference type="Proteomes" id="UP000007129"/>
    </source>
</evidence>
<dbReference type="PANTHER" id="PTHR42058">
    <property type="entry name" value="G_PROTEIN_RECEP_F2_4 DOMAIN-CONTAINING PROTEIN"/>
    <property type="match status" value="1"/>
</dbReference>
<dbReference type="PANTHER" id="PTHR42058:SF1">
    <property type="entry name" value="G-PROTEIN COUPLED RECEPTORS FAMILY 2 PROFILE 2 DOMAIN-CONTAINING PROTEIN"/>
    <property type="match status" value="1"/>
</dbReference>
<evidence type="ECO:0000256" key="3">
    <source>
        <dbReference type="ARBA" id="ARBA00022989"/>
    </source>
</evidence>
<feature type="region of interest" description="Disordered" evidence="5">
    <location>
        <begin position="433"/>
        <end position="452"/>
    </location>
</feature>
<evidence type="ECO:0000256" key="5">
    <source>
        <dbReference type="SAM" id="MobiDB-lite"/>
    </source>
</evidence>
<reference evidence="8 9" key="1">
    <citation type="journal article" date="2012" name="BMC Genomics">
        <title>Tools to kill: Genome of one of the most destructive plant pathogenic fungi Macrophomina phaseolina.</title>
        <authorList>
            <person name="Islam M.S."/>
            <person name="Haque M.S."/>
            <person name="Islam M.M."/>
            <person name="Emdad E.M."/>
            <person name="Halim A."/>
            <person name="Hossen Q.M.M."/>
            <person name="Hossain M.Z."/>
            <person name="Ahmed B."/>
            <person name="Rahim S."/>
            <person name="Rahman M.S."/>
            <person name="Alam M.M."/>
            <person name="Hou S."/>
            <person name="Wan X."/>
            <person name="Saito J.A."/>
            <person name="Alam M."/>
        </authorList>
    </citation>
    <scope>NUCLEOTIDE SEQUENCE [LARGE SCALE GENOMIC DNA]</scope>
    <source>
        <strain evidence="8 9">MS6</strain>
    </source>
</reference>
<dbReference type="InterPro" id="IPR053247">
    <property type="entry name" value="GPCR_GPR1/git3-like"/>
</dbReference>
<dbReference type="PROSITE" id="PS50261">
    <property type="entry name" value="G_PROTEIN_RECEP_F2_4"/>
    <property type="match status" value="1"/>
</dbReference>
<name>K2QH98_MACPH</name>
<evidence type="ECO:0000313" key="8">
    <source>
        <dbReference type="EMBL" id="EKG09126.1"/>
    </source>
</evidence>
<keyword evidence="3 6" id="KW-1133">Transmembrane helix</keyword>
<dbReference type="OrthoDB" id="26203at2759"/>
<evidence type="ECO:0000256" key="4">
    <source>
        <dbReference type="ARBA" id="ARBA00023136"/>
    </source>
</evidence>
<dbReference type="GO" id="GO:0016020">
    <property type="term" value="C:membrane"/>
    <property type="evidence" value="ECO:0007669"/>
    <property type="project" value="UniProtKB-SubCell"/>
</dbReference>
<dbReference type="GO" id="GO:0007166">
    <property type="term" value="P:cell surface receptor signaling pathway"/>
    <property type="evidence" value="ECO:0007669"/>
    <property type="project" value="InterPro"/>
</dbReference>
<gene>
    <name evidence="8" type="ORF">MPH_13891</name>
</gene>
<accession>K2QH98</accession>
<dbReference type="AlphaFoldDB" id="K2QH98"/>
<feature type="transmembrane region" description="Helical" evidence="6">
    <location>
        <begin position="277"/>
        <end position="300"/>
    </location>
</feature>
<comment type="subcellular location">
    <subcellularLocation>
        <location evidence="1">Membrane</location>
        <topology evidence="1">Multi-pass membrane protein</topology>
    </subcellularLocation>
</comment>
<evidence type="ECO:0000256" key="2">
    <source>
        <dbReference type="ARBA" id="ARBA00022692"/>
    </source>
</evidence>
<dbReference type="Gene3D" id="1.20.1070.10">
    <property type="entry name" value="Rhodopsin 7-helix transmembrane proteins"/>
    <property type="match status" value="1"/>
</dbReference>
<comment type="caution">
    <text evidence="8">The sequence shown here is derived from an EMBL/GenBank/DDBJ whole genome shotgun (WGS) entry which is preliminary data.</text>
</comment>
<feature type="transmembrane region" description="Helical" evidence="6">
    <location>
        <begin position="139"/>
        <end position="159"/>
    </location>
</feature>
<proteinExistence type="predicted"/>
<keyword evidence="4 6" id="KW-0472">Membrane</keyword>
<dbReference type="HOGENOM" id="CLU_026939_1_0_1"/>
<keyword evidence="2 6" id="KW-0812">Transmembrane</keyword>
<organism evidence="8 9">
    <name type="scientific">Macrophomina phaseolina (strain MS6)</name>
    <name type="common">Charcoal rot fungus</name>
    <dbReference type="NCBI Taxonomy" id="1126212"/>
    <lineage>
        <taxon>Eukaryota</taxon>
        <taxon>Fungi</taxon>
        <taxon>Dikarya</taxon>
        <taxon>Ascomycota</taxon>
        <taxon>Pezizomycotina</taxon>
        <taxon>Dothideomycetes</taxon>
        <taxon>Dothideomycetes incertae sedis</taxon>
        <taxon>Botryosphaeriales</taxon>
        <taxon>Botryosphaeriaceae</taxon>
        <taxon>Macrophomina</taxon>
    </lineage>
</organism>
<dbReference type="Proteomes" id="UP000007129">
    <property type="component" value="Unassembled WGS sequence"/>
</dbReference>
<dbReference type="InParanoid" id="K2QH98"/>